<evidence type="ECO:0000256" key="1">
    <source>
        <dbReference type="SAM" id="MobiDB-lite"/>
    </source>
</evidence>
<sequence length="464" mass="45702">MKISSSSSLLFALAISTSSSSLAAPAGEPSTSEAGLTSSPSGHDLASRRDSMAGRNLRPSNMQESIEQARSTDHELEERGKLLDILGLSGLACGVLDSLATCDAAPSGKQALLAQRPSNQEAIQVLQSVIHALQSDSSDSSPDASRQDDGDDEPESGDDDEDDGAEDGEPDDDDDDDDEDGPSSPVAAADYAPTTSSSSSLPTNPPNTPEMSSTSASAEPTGGLARRDTLPVPPLPTGVIPPLPVTPPSLPDTVAPPVLPVPLPTPTVPVALPVGGLPPVPVALSPVPAVAVPGPVISNVGTAEKTVDEVKAIVMDADNLVRRAAQAPLPVRRWMSRRQVPPQVPAPAAGAPGTATSVVLDVPSVVTAKAGSTVPSPVSQNAGVVAGTAGGALGTAEGDVPLTVSEGGAHMGTAKGVTPAPATGAATTVGSAAGGGVETVGGVVGGSPAPAPAKGVAGNVASNA</sequence>
<keyword evidence="2" id="KW-0732">Signal</keyword>
<protein>
    <submittedName>
        <fullName evidence="3">Uncharacterized protein</fullName>
    </submittedName>
</protein>
<proteinExistence type="predicted"/>
<feature type="signal peptide" evidence="2">
    <location>
        <begin position="1"/>
        <end position="23"/>
    </location>
</feature>
<dbReference type="EMBL" id="JARKIF010000034">
    <property type="protein sequence ID" value="KAJ7610839.1"/>
    <property type="molecule type" value="Genomic_DNA"/>
</dbReference>
<feature type="compositionally biased region" description="Polar residues" evidence="1">
    <location>
        <begin position="29"/>
        <end position="41"/>
    </location>
</feature>
<feature type="compositionally biased region" description="Acidic residues" evidence="1">
    <location>
        <begin position="149"/>
        <end position="181"/>
    </location>
</feature>
<evidence type="ECO:0000256" key="2">
    <source>
        <dbReference type="SAM" id="SignalP"/>
    </source>
</evidence>
<comment type="caution">
    <text evidence="3">The sequence shown here is derived from an EMBL/GenBank/DDBJ whole genome shotgun (WGS) entry which is preliminary data.</text>
</comment>
<evidence type="ECO:0000313" key="3">
    <source>
        <dbReference type="EMBL" id="KAJ7610839.1"/>
    </source>
</evidence>
<feature type="compositionally biased region" description="Low complexity" evidence="1">
    <location>
        <begin position="193"/>
        <end position="202"/>
    </location>
</feature>
<evidence type="ECO:0000313" key="4">
    <source>
        <dbReference type="Proteomes" id="UP001221142"/>
    </source>
</evidence>
<gene>
    <name evidence="3" type="ORF">FB45DRAFT_941758</name>
</gene>
<dbReference type="Proteomes" id="UP001221142">
    <property type="component" value="Unassembled WGS sequence"/>
</dbReference>
<keyword evidence="4" id="KW-1185">Reference proteome</keyword>
<feature type="compositionally biased region" description="Polar residues" evidence="1">
    <location>
        <begin position="58"/>
        <end position="69"/>
    </location>
</feature>
<organism evidence="3 4">
    <name type="scientific">Roridomyces roridus</name>
    <dbReference type="NCBI Taxonomy" id="1738132"/>
    <lineage>
        <taxon>Eukaryota</taxon>
        <taxon>Fungi</taxon>
        <taxon>Dikarya</taxon>
        <taxon>Basidiomycota</taxon>
        <taxon>Agaricomycotina</taxon>
        <taxon>Agaricomycetes</taxon>
        <taxon>Agaricomycetidae</taxon>
        <taxon>Agaricales</taxon>
        <taxon>Marasmiineae</taxon>
        <taxon>Mycenaceae</taxon>
        <taxon>Roridomyces</taxon>
    </lineage>
</organism>
<feature type="compositionally biased region" description="Low complexity" evidence="1">
    <location>
        <begin position="135"/>
        <end position="144"/>
    </location>
</feature>
<dbReference type="AlphaFoldDB" id="A0AAD7B5W1"/>
<reference evidence="3" key="1">
    <citation type="submission" date="2023-03" db="EMBL/GenBank/DDBJ databases">
        <title>Massive genome expansion in bonnet fungi (Mycena s.s.) driven by repeated elements and novel gene families across ecological guilds.</title>
        <authorList>
            <consortium name="Lawrence Berkeley National Laboratory"/>
            <person name="Harder C.B."/>
            <person name="Miyauchi S."/>
            <person name="Viragh M."/>
            <person name="Kuo A."/>
            <person name="Thoen E."/>
            <person name="Andreopoulos B."/>
            <person name="Lu D."/>
            <person name="Skrede I."/>
            <person name="Drula E."/>
            <person name="Henrissat B."/>
            <person name="Morin E."/>
            <person name="Kohler A."/>
            <person name="Barry K."/>
            <person name="LaButti K."/>
            <person name="Morin E."/>
            <person name="Salamov A."/>
            <person name="Lipzen A."/>
            <person name="Mereny Z."/>
            <person name="Hegedus B."/>
            <person name="Baldrian P."/>
            <person name="Stursova M."/>
            <person name="Weitz H."/>
            <person name="Taylor A."/>
            <person name="Grigoriev I.V."/>
            <person name="Nagy L.G."/>
            <person name="Martin F."/>
            <person name="Kauserud H."/>
        </authorList>
    </citation>
    <scope>NUCLEOTIDE SEQUENCE</scope>
    <source>
        <strain evidence="3">9284</strain>
    </source>
</reference>
<feature type="chain" id="PRO_5042176234" evidence="2">
    <location>
        <begin position="24"/>
        <end position="464"/>
    </location>
</feature>
<feature type="region of interest" description="Disordered" evidence="1">
    <location>
        <begin position="20"/>
        <end position="76"/>
    </location>
</feature>
<accession>A0AAD7B5W1</accession>
<name>A0AAD7B5W1_9AGAR</name>
<feature type="region of interest" description="Disordered" evidence="1">
    <location>
        <begin position="134"/>
        <end position="238"/>
    </location>
</feature>